<accession>A0A839SFT5</accession>
<proteinExistence type="predicted"/>
<gene>
    <name evidence="1" type="ORF">FHS11_003593</name>
</gene>
<name>A0A839SFT5_9SPHI</name>
<sequence>MLKLYIVGVFFCAHQWVVFKNNPFNYRISSKLPQNSLKIPKCGKNGRLGHIYINLNIFYK</sequence>
<dbReference type="AlphaFoldDB" id="A0A839SFT5"/>
<dbReference type="Proteomes" id="UP000539265">
    <property type="component" value="Unassembled WGS sequence"/>
</dbReference>
<organism evidence="1 2">
    <name type="scientific">Mucilaginibacter gotjawali</name>
    <dbReference type="NCBI Taxonomy" id="1550579"/>
    <lineage>
        <taxon>Bacteria</taxon>
        <taxon>Pseudomonadati</taxon>
        <taxon>Bacteroidota</taxon>
        <taxon>Sphingobacteriia</taxon>
        <taxon>Sphingobacteriales</taxon>
        <taxon>Sphingobacteriaceae</taxon>
        <taxon>Mucilaginibacter</taxon>
    </lineage>
</organism>
<comment type="caution">
    <text evidence="1">The sequence shown here is derived from an EMBL/GenBank/DDBJ whole genome shotgun (WGS) entry which is preliminary data.</text>
</comment>
<evidence type="ECO:0000313" key="2">
    <source>
        <dbReference type="Proteomes" id="UP000539265"/>
    </source>
</evidence>
<evidence type="ECO:0000313" key="1">
    <source>
        <dbReference type="EMBL" id="MBB3057165.1"/>
    </source>
</evidence>
<protein>
    <submittedName>
        <fullName evidence="1">Uncharacterized protein</fullName>
    </submittedName>
</protein>
<dbReference type="EMBL" id="JACHWX010000011">
    <property type="protein sequence ID" value="MBB3057165.1"/>
    <property type="molecule type" value="Genomic_DNA"/>
</dbReference>
<keyword evidence="2" id="KW-1185">Reference proteome</keyword>
<reference evidence="1" key="1">
    <citation type="submission" date="2020-08" db="EMBL/GenBank/DDBJ databases">
        <title>Genomic Encyclopedia of Type Strains, Phase III (KMG-III): the genomes of soil and plant-associated and newly described type strains.</title>
        <authorList>
            <person name="Whitman W."/>
        </authorList>
    </citation>
    <scope>NUCLEOTIDE SEQUENCE [LARGE SCALE GENOMIC DNA]</scope>
    <source>
        <strain evidence="1">CECT 8628</strain>
    </source>
</reference>